<dbReference type="InterPro" id="IPR004919">
    <property type="entry name" value="GmrSD_N"/>
</dbReference>
<reference evidence="2 3" key="1">
    <citation type="submission" date="2018-03" db="EMBL/GenBank/DDBJ databases">
        <title>Genome sequence of Clostridium vincentii DSM 10228.</title>
        <authorList>
            <person name="Poehlein A."/>
            <person name="Daniel R."/>
        </authorList>
    </citation>
    <scope>NUCLEOTIDE SEQUENCE [LARGE SCALE GENOMIC DNA]</scope>
    <source>
        <strain evidence="2 3">DSM 10228</strain>
    </source>
</reference>
<dbReference type="PANTHER" id="PTHR39639">
    <property type="entry name" value="CHROMOSOME 16, WHOLE GENOME SHOTGUN SEQUENCE"/>
    <property type="match status" value="1"/>
</dbReference>
<dbReference type="AlphaFoldDB" id="A0A2T0BL08"/>
<dbReference type="Proteomes" id="UP000239471">
    <property type="component" value="Unassembled WGS sequence"/>
</dbReference>
<comment type="caution">
    <text evidence="2">The sequence shown here is derived from an EMBL/GenBank/DDBJ whole genome shotgun (WGS) entry which is preliminary data.</text>
</comment>
<dbReference type="PANTHER" id="PTHR39639:SF1">
    <property type="entry name" value="DUF262 DOMAIN-CONTAINING PROTEIN"/>
    <property type="match status" value="1"/>
</dbReference>
<dbReference type="EMBL" id="PVXQ01000001">
    <property type="protein sequence ID" value="PRR84565.1"/>
    <property type="molecule type" value="Genomic_DNA"/>
</dbReference>
<accession>A0A2T0BL08</accession>
<dbReference type="Pfam" id="PF03235">
    <property type="entry name" value="GmrSD_N"/>
    <property type="match status" value="1"/>
</dbReference>
<protein>
    <recommendedName>
        <fullName evidence="1">GmrSD restriction endonucleases N-terminal domain-containing protein</fullName>
    </recommendedName>
</protein>
<evidence type="ECO:0000313" key="2">
    <source>
        <dbReference type="EMBL" id="PRR84565.1"/>
    </source>
</evidence>
<feature type="domain" description="GmrSD restriction endonucleases N-terminal" evidence="1">
    <location>
        <begin position="53"/>
        <end position="199"/>
    </location>
</feature>
<name>A0A2T0BL08_9CLOT</name>
<organism evidence="2 3">
    <name type="scientific">Clostridium vincentii</name>
    <dbReference type="NCBI Taxonomy" id="52704"/>
    <lineage>
        <taxon>Bacteria</taxon>
        <taxon>Bacillati</taxon>
        <taxon>Bacillota</taxon>
        <taxon>Clostridia</taxon>
        <taxon>Eubacteriales</taxon>
        <taxon>Clostridiaceae</taxon>
        <taxon>Clostridium</taxon>
    </lineage>
</organism>
<evidence type="ECO:0000313" key="3">
    <source>
        <dbReference type="Proteomes" id="UP000239471"/>
    </source>
</evidence>
<sequence length="398" mass="47035">MKIKLFDFEEKDDNEGEQIMISNVDKDINMKYEQGEARIITEQGAYKLAILPQIFKQDNYMLRPDFQRRITWDDKKRSKLIESFIMNIPIPPVFIYEKDYDNYEVMDGLQRISTIIDFYEDRFKLVGLEEWKELNGRTYSHLPQKVKEGIDRRQLSSITLLKESAKNNIKAQIIKKMVFERLNTGGVQLKEQEIRNALYNGPFNALCIELSENITFRKLWGIIEYKEVEEEDIVVEEEAVEFIKNKLYMRMYDVELVLRYFAMRNINNYSGKLSLYLDECLKRSNNYSTLQLQELKSCFQDSINKADVLFGEKAFCIYTKSRGKNQWSSPLNMIYDAMMIALSSEDIKIKGKYDIAQNVEKLRKAYENSGDMFDGKKQAKTEILKRATFLYDFIKDLL</sequence>
<keyword evidence="3" id="KW-1185">Reference proteome</keyword>
<proteinExistence type="predicted"/>
<dbReference type="RefSeq" id="WP_170065558.1">
    <property type="nucleotide sequence ID" value="NZ_PVXQ01000001.1"/>
</dbReference>
<evidence type="ECO:0000259" key="1">
    <source>
        <dbReference type="Pfam" id="PF03235"/>
    </source>
</evidence>
<gene>
    <name evidence="2" type="ORF">CLVI_00880</name>
</gene>